<dbReference type="Pfam" id="PF04248">
    <property type="entry name" value="NTP_transf_9"/>
    <property type="match status" value="1"/>
</dbReference>
<dbReference type="PANTHER" id="PTHR34310:SF8">
    <property type="entry name" value="CONSERVED PROTEIN"/>
    <property type="match status" value="1"/>
</dbReference>
<gene>
    <name evidence="2" type="ORF">JNB61_04180</name>
</gene>
<dbReference type="InterPro" id="IPR007361">
    <property type="entry name" value="DUF427"/>
</dbReference>
<evidence type="ECO:0000259" key="1">
    <source>
        <dbReference type="Pfam" id="PF04248"/>
    </source>
</evidence>
<protein>
    <submittedName>
        <fullName evidence="2">DUF427 domain-containing protein</fullName>
    </submittedName>
</protein>
<evidence type="ECO:0000313" key="3">
    <source>
        <dbReference type="Proteomes" id="UP000777440"/>
    </source>
</evidence>
<keyword evidence="3" id="KW-1185">Reference proteome</keyword>
<dbReference type="RefSeq" id="WP_220288683.1">
    <property type="nucleotide sequence ID" value="NZ_JAEUAX010000002.1"/>
</dbReference>
<comment type="caution">
    <text evidence="2">The sequence shown here is derived from an EMBL/GenBank/DDBJ whole genome shotgun (WGS) entry which is preliminary data.</text>
</comment>
<reference evidence="2 3" key="1">
    <citation type="journal article" date="2021" name="MBio">
        <title>Poor Competitiveness of Bradyrhizobium in Pigeon Pea Root Colonization in Indian Soils.</title>
        <authorList>
            <person name="Chalasani D."/>
            <person name="Basu A."/>
            <person name="Pullabhotla S.V.S.R.N."/>
            <person name="Jorrin B."/>
            <person name="Neal A.L."/>
            <person name="Poole P.S."/>
            <person name="Podile A.R."/>
            <person name="Tkacz A."/>
        </authorList>
    </citation>
    <scope>NUCLEOTIDE SEQUENCE [LARGE SCALE GENOMIC DNA]</scope>
    <source>
        <strain evidence="2 3">HU12</strain>
    </source>
</reference>
<dbReference type="Gene3D" id="2.170.150.40">
    <property type="entry name" value="Domain of unknown function (DUF427)"/>
    <property type="match status" value="1"/>
</dbReference>
<organism evidence="2 3">
    <name type="scientific">Microbacterium ureisolvens</name>
    <dbReference type="NCBI Taxonomy" id="2781186"/>
    <lineage>
        <taxon>Bacteria</taxon>
        <taxon>Bacillati</taxon>
        <taxon>Actinomycetota</taxon>
        <taxon>Actinomycetes</taxon>
        <taxon>Micrococcales</taxon>
        <taxon>Microbacteriaceae</taxon>
        <taxon>Microbacterium</taxon>
    </lineage>
</organism>
<dbReference type="PANTHER" id="PTHR34310">
    <property type="entry name" value="DUF427 DOMAIN PROTEIN (AFU_ORTHOLOGUE AFUA_3G02220)"/>
    <property type="match status" value="1"/>
</dbReference>
<dbReference type="InterPro" id="IPR038694">
    <property type="entry name" value="DUF427_sf"/>
</dbReference>
<feature type="domain" description="DUF427" evidence="1">
    <location>
        <begin position="29"/>
        <end position="120"/>
    </location>
</feature>
<accession>A0ABS7HXH8</accession>
<proteinExistence type="predicted"/>
<name>A0ABS7HXH8_9MICO</name>
<dbReference type="EMBL" id="JAEUAX010000002">
    <property type="protein sequence ID" value="MBW9108958.1"/>
    <property type="molecule type" value="Genomic_DNA"/>
</dbReference>
<sequence>MSQIADIERSERAVEEGLVRLVPSDKTLEVRHGDTVVASSSRVVELHEVDVPVRYYFPREDVRLDVLTPVESVTYCPFKGVASDYWRLAGADSDGEPVAWSYPEPFPAFADIAGHVAFYDVLPVTVVS</sequence>
<dbReference type="Proteomes" id="UP000777440">
    <property type="component" value="Unassembled WGS sequence"/>
</dbReference>
<evidence type="ECO:0000313" key="2">
    <source>
        <dbReference type="EMBL" id="MBW9108958.1"/>
    </source>
</evidence>